<proteinExistence type="predicted"/>
<dbReference type="AlphaFoldDB" id="A0A9J6D4K1"/>
<dbReference type="SUPFAM" id="SSF50814">
    <property type="entry name" value="Lipocalins"/>
    <property type="match status" value="1"/>
</dbReference>
<dbReference type="Proteomes" id="UP000821866">
    <property type="component" value="Chromosome 9"/>
</dbReference>
<accession>A0A9J6D4K1</accession>
<dbReference type="Gene3D" id="2.40.128.20">
    <property type="match status" value="1"/>
</dbReference>
<dbReference type="InterPro" id="IPR002970">
    <property type="entry name" value="Tick_his-bd"/>
</dbReference>
<comment type="caution">
    <text evidence="1">The sequence shown here is derived from an EMBL/GenBank/DDBJ whole genome shotgun (WGS) entry which is preliminary data.</text>
</comment>
<reference evidence="1" key="1">
    <citation type="journal article" date="2020" name="Cell">
        <title>Large-Scale Comparative Analyses of Tick Genomes Elucidate Their Genetic Diversity and Vector Capacities.</title>
        <authorList>
            <consortium name="Tick Genome and Microbiome Consortium (TIGMIC)"/>
            <person name="Jia N."/>
            <person name="Wang J."/>
            <person name="Shi W."/>
            <person name="Du L."/>
            <person name="Sun Y."/>
            <person name="Zhan W."/>
            <person name="Jiang J.F."/>
            <person name="Wang Q."/>
            <person name="Zhang B."/>
            <person name="Ji P."/>
            <person name="Bell-Sakyi L."/>
            <person name="Cui X.M."/>
            <person name="Yuan T.T."/>
            <person name="Jiang B.G."/>
            <person name="Yang W.F."/>
            <person name="Lam T.T."/>
            <person name="Chang Q.C."/>
            <person name="Ding S.J."/>
            <person name="Wang X.J."/>
            <person name="Zhu J.G."/>
            <person name="Ruan X.D."/>
            <person name="Zhao L."/>
            <person name="Wei J.T."/>
            <person name="Ye R.Z."/>
            <person name="Que T.C."/>
            <person name="Du C.H."/>
            <person name="Zhou Y.H."/>
            <person name="Cheng J.X."/>
            <person name="Dai P.F."/>
            <person name="Guo W.B."/>
            <person name="Han X.H."/>
            <person name="Huang E.J."/>
            <person name="Li L.F."/>
            <person name="Wei W."/>
            <person name="Gao Y.C."/>
            <person name="Liu J.Z."/>
            <person name="Shao H.Z."/>
            <person name="Wang X."/>
            <person name="Wang C.C."/>
            <person name="Yang T.C."/>
            <person name="Huo Q.B."/>
            <person name="Li W."/>
            <person name="Chen H.Y."/>
            <person name="Chen S.E."/>
            <person name="Zhou L.G."/>
            <person name="Ni X.B."/>
            <person name="Tian J.H."/>
            <person name="Sheng Y."/>
            <person name="Liu T."/>
            <person name="Pan Y.S."/>
            <person name="Xia L.Y."/>
            <person name="Li J."/>
            <person name="Zhao F."/>
            <person name="Cao W.C."/>
        </authorList>
    </citation>
    <scope>NUCLEOTIDE SEQUENCE</scope>
    <source>
        <strain evidence="1">Rmic-2018</strain>
    </source>
</reference>
<gene>
    <name evidence="1" type="ORF">HPB51_008145</name>
</gene>
<evidence type="ECO:0000313" key="1">
    <source>
        <dbReference type="EMBL" id="KAH8008954.1"/>
    </source>
</evidence>
<sequence length="224" mass="25866">MQPPWSGFDPATCGIPVFTPLTNMKATISIDLKSFGILLLAVTFALAETELLERQPRLSKYQDAWKALTVPGRYYLYMRSYKDEPFYGEDRKCVYNELISVNEEEKYTVNTMGSISVKDGTEKTQTIYAWTSTSEGYTEPNVIHASDSKDKGFSLEFPIAFSEYENCDILRVPHRNNACELWAKEGRIHEIKSLCFYVFHLLCGPEKYFVYNRDLCRSEKRHCP</sequence>
<keyword evidence="2" id="KW-1185">Reference proteome</keyword>
<dbReference type="GO" id="GO:0030682">
    <property type="term" value="P:symbiont-mediated perturbation of host defenses"/>
    <property type="evidence" value="ECO:0007669"/>
    <property type="project" value="InterPro"/>
</dbReference>
<evidence type="ECO:0000313" key="2">
    <source>
        <dbReference type="Proteomes" id="UP000821866"/>
    </source>
</evidence>
<protein>
    <submittedName>
        <fullName evidence="1">Uncharacterized protein</fullName>
    </submittedName>
</protein>
<dbReference type="VEuPathDB" id="VectorBase:LOC119178336"/>
<dbReference type="InterPro" id="IPR012674">
    <property type="entry name" value="Calycin"/>
</dbReference>
<dbReference type="GO" id="GO:0043176">
    <property type="term" value="F:amine binding"/>
    <property type="evidence" value="ECO:0007669"/>
    <property type="project" value="InterPro"/>
</dbReference>
<organism evidence="1 2">
    <name type="scientific">Rhipicephalus microplus</name>
    <name type="common">Cattle tick</name>
    <name type="synonym">Boophilus microplus</name>
    <dbReference type="NCBI Taxonomy" id="6941"/>
    <lineage>
        <taxon>Eukaryota</taxon>
        <taxon>Metazoa</taxon>
        <taxon>Ecdysozoa</taxon>
        <taxon>Arthropoda</taxon>
        <taxon>Chelicerata</taxon>
        <taxon>Arachnida</taxon>
        <taxon>Acari</taxon>
        <taxon>Parasitiformes</taxon>
        <taxon>Ixodida</taxon>
        <taxon>Ixodoidea</taxon>
        <taxon>Ixodidae</taxon>
        <taxon>Rhipicephalinae</taxon>
        <taxon>Rhipicephalus</taxon>
        <taxon>Boophilus</taxon>
    </lineage>
</organism>
<dbReference type="EMBL" id="JABSTU010000011">
    <property type="protein sequence ID" value="KAH8008954.1"/>
    <property type="molecule type" value="Genomic_DNA"/>
</dbReference>
<dbReference type="Pfam" id="PF02098">
    <property type="entry name" value="His_binding"/>
    <property type="match status" value="1"/>
</dbReference>
<name>A0A9J6D4K1_RHIMP</name>
<reference evidence="1" key="2">
    <citation type="submission" date="2021-09" db="EMBL/GenBank/DDBJ databases">
        <authorList>
            <person name="Jia N."/>
            <person name="Wang J."/>
            <person name="Shi W."/>
            <person name="Du L."/>
            <person name="Sun Y."/>
            <person name="Zhan W."/>
            <person name="Jiang J."/>
            <person name="Wang Q."/>
            <person name="Zhang B."/>
            <person name="Ji P."/>
            <person name="Sakyi L.B."/>
            <person name="Cui X."/>
            <person name="Yuan T."/>
            <person name="Jiang B."/>
            <person name="Yang W."/>
            <person name="Lam T.T.-Y."/>
            <person name="Chang Q."/>
            <person name="Ding S."/>
            <person name="Wang X."/>
            <person name="Zhu J."/>
            <person name="Ruan X."/>
            <person name="Zhao L."/>
            <person name="Wei J."/>
            <person name="Que T."/>
            <person name="Du C."/>
            <person name="Cheng J."/>
            <person name="Dai P."/>
            <person name="Han X."/>
            <person name="Huang E."/>
            <person name="Gao Y."/>
            <person name="Liu J."/>
            <person name="Shao H."/>
            <person name="Ye R."/>
            <person name="Li L."/>
            <person name="Wei W."/>
            <person name="Wang X."/>
            <person name="Wang C."/>
            <person name="Huo Q."/>
            <person name="Li W."/>
            <person name="Guo W."/>
            <person name="Chen H."/>
            <person name="Chen S."/>
            <person name="Zhou L."/>
            <person name="Zhou L."/>
            <person name="Ni X."/>
            <person name="Tian J."/>
            <person name="Zhou Y."/>
            <person name="Sheng Y."/>
            <person name="Liu T."/>
            <person name="Pan Y."/>
            <person name="Xia L."/>
            <person name="Li J."/>
            <person name="Zhao F."/>
            <person name="Cao W."/>
        </authorList>
    </citation>
    <scope>NUCLEOTIDE SEQUENCE</scope>
    <source>
        <strain evidence="1">Rmic-2018</strain>
        <tissue evidence="1">Larvae</tissue>
    </source>
</reference>